<reference evidence="1" key="1">
    <citation type="submission" date="2019-08" db="EMBL/GenBank/DDBJ databases">
        <authorList>
            <person name="Kucharzyk K."/>
            <person name="Murdoch R.W."/>
            <person name="Higgins S."/>
            <person name="Loffler F."/>
        </authorList>
    </citation>
    <scope>NUCLEOTIDE SEQUENCE</scope>
</reference>
<organism evidence="1">
    <name type="scientific">bioreactor metagenome</name>
    <dbReference type="NCBI Taxonomy" id="1076179"/>
    <lineage>
        <taxon>unclassified sequences</taxon>
        <taxon>metagenomes</taxon>
        <taxon>ecological metagenomes</taxon>
    </lineage>
</organism>
<gene>
    <name evidence="1" type="ORF">SDC9_174103</name>
</gene>
<accession>A0A645GID3</accession>
<evidence type="ECO:0000313" key="1">
    <source>
        <dbReference type="EMBL" id="MPN26678.1"/>
    </source>
</evidence>
<comment type="caution">
    <text evidence="1">The sequence shown here is derived from an EMBL/GenBank/DDBJ whole genome shotgun (WGS) entry which is preliminary data.</text>
</comment>
<sequence length="30" mass="3419">MEKLENLSDILSDVIVNKKVTSFLKRGLEV</sequence>
<dbReference type="EMBL" id="VSSQ01076268">
    <property type="protein sequence ID" value="MPN26678.1"/>
    <property type="molecule type" value="Genomic_DNA"/>
</dbReference>
<name>A0A645GID3_9ZZZZ</name>
<proteinExistence type="predicted"/>
<protein>
    <submittedName>
        <fullName evidence="1">Uncharacterized protein</fullName>
    </submittedName>
</protein>
<dbReference type="AlphaFoldDB" id="A0A645GID3"/>